<dbReference type="InterPro" id="IPR024932">
    <property type="entry name" value="ApbE"/>
</dbReference>
<dbReference type="RefSeq" id="WP_074715282.1">
    <property type="nucleotide sequence ID" value="NZ_FNPG01000004.1"/>
</dbReference>
<dbReference type="GO" id="GO:0046872">
    <property type="term" value="F:metal ion binding"/>
    <property type="evidence" value="ECO:0007669"/>
    <property type="project" value="UniProtKB-UniRule"/>
</dbReference>
<keyword evidence="7 10" id="KW-0460">Magnesium</keyword>
<keyword evidence="4 10" id="KW-0808">Transferase</keyword>
<feature type="transmembrane region" description="Helical" evidence="12">
    <location>
        <begin position="9"/>
        <end position="27"/>
    </location>
</feature>
<keyword evidence="6 10" id="KW-0274">FAD</keyword>
<dbReference type="EC" id="2.7.1.180" evidence="1 10"/>
<dbReference type="AlphaFoldDB" id="A0A1H3FCE6"/>
<evidence type="ECO:0000256" key="12">
    <source>
        <dbReference type="SAM" id="Phobius"/>
    </source>
</evidence>
<name>A0A1H3FCE6_9FIRM</name>
<dbReference type="STRING" id="1122142.SAMN02910414_00224"/>
<evidence type="ECO:0000256" key="11">
    <source>
        <dbReference type="PIRSR" id="PIRSR006268-2"/>
    </source>
</evidence>
<evidence type="ECO:0000256" key="10">
    <source>
        <dbReference type="PIRNR" id="PIRNR006268"/>
    </source>
</evidence>
<dbReference type="PANTHER" id="PTHR30040">
    <property type="entry name" value="THIAMINE BIOSYNTHESIS LIPOPROTEIN APBE"/>
    <property type="match status" value="1"/>
</dbReference>
<dbReference type="EMBL" id="FNPG01000004">
    <property type="protein sequence ID" value="SDX88048.1"/>
    <property type="molecule type" value="Genomic_DNA"/>
</dbReference>
<evidence type="ECO:0000256" key="3">
    <source>
        <dbReference type="ARBA" id="ARBA00022630"/>
    </source>
</evidence>
<dbReference type="Proteomes" id="UP000183918">
    <property type="component" value="Unassembled WGS sequence"/>
</dbReference>
<evidence type="ECO:0000256" key="7">
    <source>
        <dbReference type="ARBA" id="ARBA00022842"/>
    </source>
</evidence>
<reference evidence="13 14" key="1">
    <citation type="submission" date="2016-10" db="EMBL/GenBank/DDBJ databases">
        <authorList>
            <person name="de Groot N.N."/>
        </authorList>
    </citation>
    <scope>NUCLEOTIDE SEQUENCE [LARGE SCALE GENOMIC DNA]</scope>
    <source>
        <strain evidence="13 14">DSM 14045</strain>
    </source>
</reference>
<feature type="binding site" evidence="11">
    <location>
        <position position="311"/>
    </location>
    <ligand>
        <name>Mg(2+)</name>
        <dbReference type="ChEBI" id="CHEBI:18420"/>
    </ligand>
</feature>
<evidence type="ECO:0000256" key="2">
    <source>
        <dbReference type="ARBA" id="ARBA00016337"/>
    </source>
</evidence>
<feature type="binding site" evidence="11">
    <location>
        <position position="307"/>
    </location>
    <ligand>
        <name>Mg(2+)</name>
        <dbReference type="ChEBI" id="CHEBI:18420"/>
    </ligand>
</feature>
<evidence type="ECO:0000256" key="6">
    <source>
        <dbReference type="ARBA" id="ARBA00022827"/>
    </source>
</evidence>
<gene>
    <name evidence="13" type="ORF">SAMN02910414_00224</name>
</gene>
<dbReference type="GO" id="GO:0016740">
    <property type="term" value="F:transferase activity"/>
    <property type="evidence" value="ECO:0007669"/>
    <property type="project" value="UniProtKB-UniRule"/>
</dbReference>
<keyword evidence="12" id="KW-1133">Transmembrane helix</keyword>
<comment type="similarity">
    <text evidence="10">Belongs to the ApbE family.</text>
</comment>
<keyword evidence="13" id="KW-0449">Lipoprotein</keyword>
<comment type="cofactor">
    <cofactor evidence="11">
        <name>Mg(2+)</name>
        <dbReference type="ChEBI" id="CHEBI:18420"/>
    </cofactor>
    <cofactor evidence="11">
        <name>Mn(2+)</name>
        <dbReference type="ChEBI" id="CHEBI:29035"/>
    </cofactor>
    <text evidence="11">Magnesium. Can also use manganese.</text>
</comment>
<protein>
    <recommendedName>
        <fullName evidence="2 10">FAD:protein FMN transferase</fullName>
        <ecNumber evidence="1 10">2.7.1.180</ecNumber>
    </recommendedName>
    <alternativeName>
        <fullName evidence="8 10">Flavin transferase</fullName>
    </alternativeName>
</protein>
<keyword evidence="14" id="KW-1185">Reference proteome</keyword>
<dbReference type="SUPFAM" id="SSF143631">
    <property type="entry name" value="ApbE-like"/>
    <property type="match status" value="1"/>
</dbReference>
<feature type="binding site" evidence="11">
    <location>
        <position position="193"/>
    </location>
    <ligand>
        <name>Mg(2+)</name>
        <dbReference type="ChEBI" id="CHEBI:18420"/>
    </ligand>
</feature>
<proteinExistence type="inferred from homology"/>
<keyword evidence="5 10" id="KW-0479">Metal-binding</keyword>
<evidence type="ECO:0000313" key="13">
    <source>
        <dbReference type="EMBL" id="SDX88048.1"/>
    </source>
</evidence>
<evidence type="ECO:0000313" key="14">
    <source>
        <dbReference type="Proteomes" id="UP000183918"/>
    </source>
</evidence>
<keyword evidence="3 10" id="KW-0285">Flavoprotein</keyword>
<dbReference type="InterPro" id="IPR003374">
    <property type="entry name" value="ApbE-like_sf"/>
</dbReference>
<comment type="catalytic activity">
    <reaction evidence="9 10">
        <text>L-threonyl-[protein] + FAD = FMN-L-threonyl-[protein] + AMP + H(+)</text>
        <dbReference type="Rhea" id="RHEA:36847"/>
        <dbReference type="Rhea" id="RHEA-COMP:11060"/>
        <dbReference type="Rhea" id="RHEA-COMP:11061"/>
        <dbReference type="ChEBI" id="CHEBI:15378"/>
        <dbReference type="ChEBI" id="CHEBI:30013"/>
        <dbReference type="ChEBI" id="CHEBI:57692"/>
        <dbReference type="ChEBI" id="CHEBI:74257"/>
        <dbReference type="ChEBI" id="CHEBI:456215"/>
        <dbReference type="EC" id="2.7.1.180"/>
    </reaction>
</comment>
<accession>A0A1H3FCE6</accession>
<evidence type="ECO:0000256" key="4">
    <source>
        <dbReference type="ARBA" id="ARBA00022679"/>
    </source>
</evidence>
<sequence>MKVYFKRTLLVLVLLFAGILIICLYYNKIESNRIPKKINDSLKTEKVNNDDKQSIEVYAMDTYMTLYAYGSNAKAALMESKKKILQLDSLFNTTNSESEIYQLNCDKKIIASKDVIEILKEAKKISDLTDGKLDLSVYPIVEEWGFINKKFCIPTDNRLEELKKNVSYKKIFINEKTSEVRLDNKSMKIDLGAVAKGYTSKMIMKIFKKHHIKSGLVSLGGNVQIYGKKPDNSLFKIGIANPEKKATNYLGVYQGKDKAVITSGSYERYFEKNNKIYHHIIDPATAKPAESGIVSMTIIADDGTLADGLSTSCFILGKDKTLQLWRNNKEKFDFILQTADKKIYISKNLESHFNSENNYEIIE</sequence>
<evidence type="ECO:0000256" key="8">
    <source>
        <dbReference type="ARBA" id="ARBA00031306"/>
    </source>
</evidence>
<organism evidence="13 14">
    <name type="scientific">Lachnobacterium bovis DSM 14045</name>
    <dbReference type="NCBI Taxonomy" id="1122142"/>
    <lineage>
        <taxon>Bacteria</taxon>
        <taxon>Bacillati</taxon>
        <taxon>Bacillota</taxon>
        <taxon>Clostridia</taxon>
        <taxon>Lachnospirales</taxon>
        <taxon>Lachnospiraceae</taxon>
        <taxon>Lachnobacterium</taxon>
    </lineage>
</organism>
<evidence type="ECO:0000256" key="9">
    <source>
        <dbReference type="ARBA" id="ARBA00048540"/>
    </source>
</evidence>
<dbReference type="PANTHER" id="PTHR30040:SF2">
    <property type="entry name" value="FAD:PROTEIN FMN TRANSFERASE"/>
    <property type="match status" value="1"/>
</dbReference>
<dbReference type="Gene3D" id="3.10.520.10">
    <property type="entry name" value="ApbE-like domains"/>
    <property type="match status" value="1"/>
</dbReference>
<dbReference type="OrthoDB" id="9778595at2"/>
<keyword evidence="12" id="KW-0472">Membrane</keyword>
<keyword evidence="12" id="KW-0812">Transmembrane</keyword>
<dbReference type="Pfam" id="PF02424">
    <property type="entry name" value="ApbE"/>
    <property type="match status" value="1"/>
</dbReference>
<evidence type="ECO:0000256" key="5">
    <source>
        <dbReference type="ARBA" id="ARBA00022723"/>
    </source>
</evidence>
<evidence type="ECO:0000256" key="1">
    <source>
        <dbReference type="ARBA" id="ARBA00011955"/>
    </source>
</evidence>
<dbReference type="PIRSF" id="PIRSF006268">
    <property type="entry name" value="ApbE"/>
    <property type="match status" value="1"/>
</dbReference>